<reference evidence="2 3" key="1">
    <citation type="submission" date="2018-10" db="EMBL/GenBank/DDBJ databases">
        <title>Horizontal transference of carbapenem resistance between Klebsiella pneumoniae and Kluyvera ascorbata during abdominal infection: a case report.</title>
        <authorList>
            <person name="Raro O.H.F."/>
            <person name="Lima-Morales D."/>
            <person name="Barth A.L."/>
            <person name="Paim T.G.S."/>
            <person name="Mott M.P."/>
            <person name="Riche C.V.W."/>
            <person name="Teixeira U.F."/>
            <person name="Waechter F."/>
            <person name="Dias C.A.G."/>
        </authorList>
    </citation>
    <scope>NUCLEOTIDE SEQUENCE [LARGE SCALE GENOMIC DNA]</scope>
    <source>
        <strain evidence="2 3">OT2</strain>
    </source>
</reference>
<dbReference type="InterPro" id="IPR043129">
    <property type="entry name" value="ATPase_NBD"/>
</dbReference>
<evidence type="ECO:0000313" key="3">
    <source>
        <dbReference type="Proteomes" id="UP000268051"/>
    </source>
</evidence>
<accession>A0A3N2RSF5</accession>
<dbReference type="SUPFAM" id="SSF53067">
    <property type="entry name" value="Actin-like ATPase domain"/>
    <property type="match status" value="1"/>
</dbReference>
<sequence>MNIFCDDGSTAVKLAWYDNDKLHMSLSSNSFRTGWKVEGMGMRQTFNYELGKVRISRSFLPKLTR</sequence>
<dbReference type="Gene3D" id="3.30.420.40">
    <property type="match status" value="1"/>
</dbReference>
<proteinExistence type="predicted"/>
<dbReference type="OrthoDB" id="5857832at2"/>
<dbReference type="Proteomes" id="UP000268051">
    <property type="component" value="Unassembled WGS sequence"/>
</dbReference>
<comment type="caution">
    <text evidence="2">The sequence shown here is derived from an EMBL/GenBank/DDBJ whole genome shotgun (WGS) entry which is preliminary data.</text>
</comment>
<evidence type="ECO:0000259" key="1">
    <source>
        <dbReference type="Pfam" id="PF06406"/>
    </source>
</evidence>
<dbReference type="EMBL" id="RHFN01000031">
    <property type="protein sequence ID" value="ROU10356.1"/>
    <property type="molecule type" value="Genomic_DNA"/>
</dbReference>
<organism evidence="2 3">
    <name type="scientific">Kluyvera ascorbata</name>
    <dbReference type="NCBI Taxonomy" id="51288"/>
    <lineage>
        <taxon>Bacteria</taxon>
        <taxon>Pseudomonadati</taxon>
        <taxon>Pseudomonadota</taxon>
        <taxon>Gammaproteobacteria</taxon>
        <taxon>Enterobacterales</taxon>
        <taxon>Enterobacteriaceae</taxon>
        <taxon>Kluyvera</taxon>
    </lineage>
</organism>
<evidence type="ECO:0000313" key="2">
    <source>
        <dbReference type="EMBL" id="ROU10356.1"/>
    </source>
</evidence>
<name>A0A3N2RSF5_9ENTR</name>
<dbReference type="InterPro" id="IPR009440">
    <property type="entry name" value="ParM/StbA_N"/>
</dbReference>
<feature type="domain" description="Plasmid segregation protein ParM/StbA N-terminal" evidence="1">
    <location>
        <begin position="1"/>
        <end position="56"/>
    </location>
</feature>
<dbReference type="AlphaFoldDB" id="A0A3N2RSF5"/>
<gene>
    <name evidence="2" type="ORF">EB837_21525</name>
</gene>
<protein>
    <recommendedName>
        <fullName evidence="1">Plasmid segregation protein ParM/StbA N-terminal domain-containing protein</fullName>
    </recommendedName>
</protein>
<dbReference type="Pfam" id="PF06406">
    <property type="entry name" value="StbA_N"/>
    <property type="match status" value="1"/>
</dbReference>